<proteinExistence type="predicted"/>
<organism evidence="1 2">
    <name type="scientific">Strongyloides papillosus</name>
    <name type="common">Intestinal threadworm</name>
    <dbReference type="NCBI Taxonomy" id="174720"/>
    <lineage>
        <taxon>Eukaryota</taxon>
        <taxon>Metazoa</taxon>
        <taxon>Ecdysozoa</taxon>
        <taxon>Nematoda</taxon>
        <taxon>Chromadorea</taxon>
        <taxon>Rhabditida</taxon>
        <taxon>Tylenchina</taxon>
        <taxon>Panagrolaimomorpha</taxon>
        <taxon>Strongyloidoidea</taxon>
        <taxon>Strongyloididae</taxon>
        <taxon>Strongyloides</taxon>
    </lineage>
</organism>
<dbReference type="Proteomes" id="UP000046392">
    <property type="component" value="Unplaced"/>
</dbReference>
<reference evidence="2" key="1">
    <citation type="submission" date="2017-02" db="UniProtKB">
        <authorList>
            <consortium name="WormBaseParasite"/>
        </authorList>
    </citation>
    <scope>IDENTIFICATION</scope>
</reference>
<dbReference type="AlphaFoldDB" id="A0A0N5BNM6"/>
<name>A0A0N5BNM6_STREA</name>
<sequence length="185" mass="21218">MSKSDALLNSKCQSYGIKRDTLITYASNNSKYINKDNKYDISLISATDINNFNDNSSPAYPDNIIHNFIKKWSNSYAPPDVSFLNDVIPQKVIQTNTKKISSERLKTLSNGYFERNPTITECIVNRYLFDLNFYTMDKKTEGVLKHEAVVDNLNFLNVSTTKNSVASFNSIYHELSKSKEMLKER</sequence>
<evidence type="ECO:0000313" key="2">
    <source>
        <dbReference type="WBParaSite" id="SPAL_0000750350.1"/>
    </source>
</evidence>
<dbReference type="WBParaSite" id="SPAL_0000750350.1">
    <property type="protein sequence ID" value="SPAL_0000750350.1"/>
    <property type="gene ID" value="SPAL_0000750350"/>
</dbReference>
<accession>A0A0N5BNM6</accession>
<evidence type="ECO:0000313" key="1">
    <source>
        <dbReference type="Proteomes" id="UP000046392"/>
    </source>
</evidence>
<protein>
    <submittedName>
        <fullName evidence="2">Orfan</fullName>
    </submittedName>
</protein>
<keyword evidence="1" id="KW-1185">Reference proteome</keyword>